<proteinExistence type="inferred from homology"/>
<dbReference type="Pfam" id="PF00089">
    <property type="entry name" value="Trypsin"/>
    <property type="match status" value="1"/>
</dbReference>
<name>A0AAD8FQZ9_ACIOX</name>
<evidence type="ECO:0000256" key="1">
    <source>
        <dbReference type="ARBA" id="ARBA00023157"/>
    </source>
</evidence>
<dbReference type="InterPro" id="IPR009003">
    <property type="entry name" value="Peptidase_S1_PA"/>
</dbReference>
<accession>A0AAD8FQZ9</accession>
<keyword evidence="4" id="KW-0472">Membrane</keyword>
<dbReference type="PANTHER" id="PTHR24252">
    <property type="entry name" value="ACROSIN-RELATED"/>
    <property type="match status" value="1"/>
</dbReference>
<organism evidence="4 5">
    <name type="scientific">Acipenser oxyrinchus oxyrinchus</name>
    <dbReference type="NCBI Taxonomy" id="40147"/>
    <lineage>
        <taxon>Eukaryota</taxon>
        <taxon>Metazoa</taxon>
        <taxon>Chordata</taxon>
        <taxon>Craniata</taxon>
        <taxon>Vertebrata</taxon>
        <taxon>Euteleostomi</taxon>
        <taxon>Actinopterygii</taxon>
        <taxon>Chondrostei</taxon>
        <taxon>Acipenseriformes</taxon>
        <taxon>Acipenseridae</taxon>
        <taxon>Acipenser</taxon>
    </lineage>
</organism>
<feature type="domain" description="Peptidase S1" evidence="3">
    <location>
        <begin position="1"/>
        <end position="66"/>
    </location>
</feature>
<reference evidence="4" key="1">
    <citation type="submission" date="2022-02" db="EMBL/GenBank/DDBJ databases">
        <title>Atlantic sturgeon de novo genome assembly.</title>
        <authorList>
            <person name="Stock M."/>
            <person name="Klopp C."/>
            <person name="Guiguen Y."/>
            <person name="Cabau C."/>
            <person name="Parinello H."/>
            <person name="Santidrian Yebra-Pimentel E."/>
            <person name="Kuhl H."/>
            <person name="Dirks R.P."/>
            <person name="Guessner J."/>
            <person name="Wuertz S."/>
            <person name="Du K."/>
            <person name="Schartl M."/>
        </authorList>
    </citation>
    <scope>NUCLEOTIDE SEQUENCE</scope>
    <source>
        <strain evidence="4">STURGEONOMICS-FGT-2020</strain>
        <tissue evidence="4">Whole blood</tissue>
    </source>
</reference>
<keyword evidence="1" id="KW-1015">Disulfide bond</keyword>
<gene>
    <name evidence="4" type="primary">Tmprss2</name>
    <name evidence="4" type="ORF">AOXY_G38380</name>
</gene>
<keyword evidence="4" id="KW-0378">Hydrolase</keyword>
<dbReference type="EMBL" id="JAGXEW010001031">
    <property type="protein sequence ID" value="KAK1132427.1"/>
    <property type="molecule type" value="Genomic_DNA"/>
</dbReference>
<dbReference type="PROSITE" id="PS50240">
    <property type="entry name" value="TRYPSIN_DOM"/>
    <property type="match status" value="1"/>
</dbReference>
<keyword evidence="5" id="KW-1185">Reference proteome</keyword>
<sequence>MICAGVLQGGVDSCQGDSGGPLVTQENSLWWLMGDTSWGYGCAQRNKPGVYGNVTYFLDWIYHQMQTNR</sequence>
<dbReference type="GO" id="GO:0006508">
    <property type="term" value="P:proteolysis"/>
    <property type="evidence" value="ECO:0007669"/>
    <property type="project" value="UniProtKB-KW"/>
</dbReference>
<evidence type="ECO:0000256" key="2">
    <source>
        <dbReference type="ARBA" id="ARBA00024195"/>
    </source>
</evidence>
<keyword evidence="4" id="KW-0812">Transmembrane</keyword>
<dbReference type="InterPro" id="IPR001254">
    <property type="entry name" value="Trypsin_dom"/>
</dbReference>
<comment type="similarity">
    <text evidence="2">Belongs to the peptidase S1 family. CLIP subfamily.</text>
</comment>
<dbReference type="InterPro" id="IPR033116">
    <property type="entry name" value="TRYPSIN_SER"/>
</dbReference>
<keyword evidence="4" id="KW-0645">Protease</keyword>
<comment type="caution">
    <text evidence="4">The sequence shown here is derived from an EMBL/GenBank/DDBJ whole genome shotgun (WGS) entry which is preliminary data.</text>
</comment>
<dbReference type="InterPro" id="IPR043504">
    <property type="entry name" value="Peptidase_S1_PA_chymotrypsin"/>
</dbReference>
<dbReference type="PANTHER" id="PTHR24252:SF30">
    <property type="entry name" value="TRANSMEMBRANE SERINE PROTEASE 2"/>
    <property type="match status" value="1"/>
</dbReference>
<dbReference type="SUPFAM" id="SSF50494">
    <property type="entry name" value="Trypsin-like serine proteases"/>
    <property type="match status" value="1"/>
</dbReference>
<dbReference type="FunFam" id="2.40.10.10:FF:000002">
    <property type="entry name" value="Transmembrane protease serine"/>
    <property type="match status" value="1"/>
</dbReference>
<protein>
    <submittedName>
        <fullName evidence="4">Transmembrane protease serine 2-like</fullName>
    </submittedName>
</protein>
<evidence type="ECO:0000313" key="5">
    <source>
        <dbReference type="Proteomes" id="UP001230051"/>
    </source>
</evidence>
<evidence type="ECO:0000259" key="3">
    <source>
        <dbReference type="PROSITE" id="PS50240"/>
    </source>
</evidence>
<dbReference type="Proteomes" id="UP001230051">
    <property type="component" value="Unassembled WGS sequence"/>
</dbReference>
<dbReference type="Gene3D" id="2.40.10.10">
    <property type="entry name" value="Trypsin-like serine proteases"/>
    <property type="match status" value="1"/>
</dbReference>
<evidence type="ECO:0000313" key="4">
    <source>
        <dbReference type="EMBL" id="KAK1132427.1"/>
    </source>
</evidence>
<dbReference type="GO" id="GO:0004252">
    <property type="term" value="F:serine-type endopeptidase activity"/>
    <property type="evidence" value="ECO:0007669"/>
    <property type="project" value="InterPro"/>
</dbReference>
<dbReference type="PROSITE" id="PS00135">
    <property type="entry name" value="TRYPSIN_SER"/>
    <property type="match status" value="1"/>
</dbReference>
<dbReference type="AlphaFoldDB" id="A0AAD8FQZ9"/>